<feature type="region of interest" description="Disordered" evidence="1">
    <location>
        <begin position="109"/>
        <end position="128"/>
    </location>
</feature>
<comment type="caution">
    <text evidence="2">The sequence shown here is derived from an EMBL/GenBank/DDBJ whole genome shotgun (WGS) entry which is preliminary data.</text>
</comment>
<sequence length="633" mass="71579">MAFNMAQDPGHQGQLPDSQTFNFECWGKPSAQKEEINSTTSHSETSPLLFTESLAQCEVSRWYSGLCRNNPLSTQIDKLQVRRGSSYWNKVTHRFVALYMRDGSVHRLDRSAHDPNNPGLLSGPSSARVGRVSTTDELTTYVNPNDLEKGTYLEIEVALDGKVDLWVVLATCHAISKDTDAQKYDLWEHNCFFFSWTILMVASRYRLDIETPSEDSLMDRFANTNHISVLTKSIVGKGIGTFRDFALEAVSVFRQKVQNSEEGEVIRKGMSYFARAVWALPEGVLEFFGRKVLDAGLPMGLQKTLEANAKRVLLDRAPKLYRQVLANVNPELELRKPLWVDDLQHVIRSEVQKEVIDLLWPAVLDGITEGFGLDARASELAKDVSASVAQSWWRYAGRRTVQLWAVETAAMHGGLVSVQREVEERAQQIRQDVKAGTDSTPMAAMAELRKLNEKMFDLAWSSAREGALEFAKEAVKETAPSLRLKHREVRDVMWNKVWEVWDECWNNACPKAREKALDTLDAVVIEVLDASAMIVLEELRSGETQPTVHVHTPKNLLKLQDLVLDVLQSGWKGRMTSLQLQKHMQRVMQKAKFGSPVDSQKTMARIWEQVRESGDEFKKALTSAHPESNQAEH</sequence>
<evidence type="ECO:0000313" key="3">
    <source>
        <dbReference type="Proteomes" id="UP001465976"/>
    </source>
</evidence>
<keyword evidence="3" id="KW-1185">Reference proteome</keyword>
<name>A0ABR3F698_9AGAR</name>
<dbReference type="EMBL" id="JBAHYK010000877">
    <property type="protein sequence ID" value="KAL0570772.1"/>
    <property type="molecule type" value="Genomic_DNA"/>
</dbReference>
<proteinExistence type="predicted"/>
<protein>
    <submittedName>
        <fullName evidence="2">Uncharacterized protein</fullName>
    </submittedName>
</protein>
<dbReference type="Proteomes" id="UP001465976">
    <property type="component" value="Unassembled WGS sequence"/>
</dbReference>
<organism evidence="2 3">
    <name type="scientific">Marasmius crinis-equi</name>
    <dbReference type="NCBI Taxonomy" id="585013"/>
    <lineage>
        <taxon>Eukaryota</taxon>
        <taxon>Fungi</taxon>
        <taxon>Dikarya</taxon>
        <taxon>Basidiomycota</taxon>
        <taxon>Agaricomycotina</taxon>
        <taxon>Agaricomycetes</taxon>
        <taxon>Agaricomycetidae</taxon>
        <taxon>Agaricales</taxon>
        <taxon>Marasmiineae</taxon>
        <taxon>Marasmiaceae</taxon>
        <taxon>Marasmius</taxon>
    </lineage>
</organism>
<reference evidence="2 3" key="1">
    <citation type="submission" date="2024-02" db="EMBL/GenBank/DDBJ databases">
        <title>A draft genome for the cacao thread blight pathogen Marasmius crinis-equi.</title>
        <authorList>
            <person name="Cohen S.P."/>
            <person name="Baruah I.K."/>
            <person name="Amoako-Attah I."/>
            <person name="Bukari Y."/>
            <person name="Meinhardt L.W."/>
            <person name="Bailey B.A."/>
        </authorList>
    </citation>
    <scope>NUCLEOTIDE SEQUENCE [LARGE SCALE GENOMIC DNA]</scope>
    <source>
        <strain evidence="2 3">GH-76</strain>
    </source>
</reference>
<gene>
    <name evidence="2" type="ORF">V5O48_011188</name>
</gene>
<accession>A0ABR3F698</accession>
<evidence type="ECO:0000256" key="1">
    <source>
        <dbReference type="SAM" id="MobiDB-lite"/>
    </source>
</evidence>
<evidence type="ECO:0000313" key="2">
    <source>
        <dbReference type="EMBL" id="KAL0570772.1"/>
    </source>
</evidence>